<proteinExistence type="predicted"/>
<sequence>MAGSGVIYSLTHPQLQTSTQALSSPDQRDRSSYLPSFFFLLASDLSNQRRPDQLQESGREVSRLPTCLLS</sequence>
<evidence type="ECO:0000256" key="1">
    <source>
        <dbReference type="SAM" id="MobiDB-lite"/>
    </source>
</evidence>
<name>A0A328VNA1_9CHLR</name>
<evidence type="ECO:0000313" key="3">
    <source>
        <dbReference type="Proteomes" id="UP000248706"/>
    </source>
</evidence>
<accession>A0A328VNA1</accession>
<comment type="caution">
    <text evidence="2">The sequence shown here is derived from an EMBL/GenBank/DDBJ whole genome shotgun (WGS) entry which is preliminary data.</text>
</comment>
<feature type="compositionally biased region" description="Basic and acidic residues" evidence="1">
    <location>
        <begin position="48"/>
        <end position="62"/>
    </location>
</feature>
<gene>
    <name evidence="2" type="ORF">A4R35_22465</name>
</gene>
<organism evidence="2 3">
    <name type="scientific">Thermogemmatispora tikiterensis</name>
    <dbReference type="NCBI Taxonomy" id="1825093"/>
    <lineage>
        <taxon>Bacteria</taxon>
        <taxon>Bacillati</taxon>
        <taxon>Chloroflexota</taxon>
        <taxon>Ktedonobacteria</taxon>
        <taxon>Thermogemmatisporales</taxon>
        <taxon>Thermogemmatisporaceae</taxon>
        <taxon>Thermogemmatispora</taxon>
    </lineage>
</organism>
<reference evidence="2 3" key="1">
    <citation type="submission" date="2016-08" db="EMBL/GenBank/DDBJ databases">
        <title>Analysis of Carbohydrate Active Enzymes in Thermogemmatispora T81 Reveals Carbohydrate Degradation Ability.</title>
        <authorList>
            <person name="Tomazini A."/>
            <person name="Lal S."/>
            <person name="Stott M."/>
            <person name="Henrissat B."/>
            <person name="Polikarpov I."/>
            <person name="Sparling R."/>
            <person name="Levin D.B."/>
        </authorList>
    </citation>
    <scope>NUCLEOTIDE SEQUENCE [LARGE SCALE GENOMIC DNA]</scope>
    <source>
        <strain evidence="2 3">T81</strain>
    </source>
</reference>
<evidence type="ECO:0000313" key="2">
    <source>
        <dbReference type="EMBL" id="RAQ98321.1"/>
    </source>
</evidence>
<protein>
    <submittedName>
        <fullName evidence="2">Uncharacterized protein</fullName>
    </submittedName>
</protein>
<dbReference type="EMBL" id="MCIF01000002">
    <property type="protein sequence ID" value="RAQ98321.1"/>
    <property type="molecule type" value="Genomic_DNA"/>
</dbReference>
<feature type="region of interest" description="Disordered" evidence="1">
    <location>
        <begin position="48"/>
        <end position="70"/>
    </location>
</feature>
<keyword evidence="3" id="KW-1185">Reference proteome</keyword>
<dbReference type="AlphaFoldDB" id="A0A328VNA1"/>
<dbReference type="Proteomes" id="UP000248706">
    <property type="component" value="Unassembled WGS sequence"/>
</dbReference>